<evidence type="ECO:0000313" key="2">
    <source>
        <dbReference type="Proteomes" id="UP000054485"/>
    </source>
</evidence>
<reference evidence="1 2" key="1">
    <citation type="submission" date="2014-04" db="EMBL/GenBank/DDBJ databases">
        <authorList>
            <consortium name="DOE Joint Genome Institute"/>
            <person name="Kuo A."/>
            <person name="Ruytinx J."/>
            <person name="Rineau F."/>
            <person name="Colpaert J."/>
            <person name="Kohler A."/>
            <person name="Nagy L.G."/>
            <person name="Floudas D."/>
            <person name="Copeland A."/>
            <person name="Barry K.W."/>
            <person name="Cichocki N."/>
            <person name="Veneault-Fourrey C."/>
            <person name="LaButti K."/>
            <person name="Lindquist E.A."/>
            <person name="Lipzen A."/>
            <person name="Lundell T."/>
            <person name="Morin E."/>
            <person name="Murat C."/>
            <person name="Sun H."/>
            <person name="Tunlid A."/>
            <person name="Henrissat B."/>
            <person name="Grigoriev I.V."/>
            <person name="Hibbett D.S."/>
            <person name="Martin F."/>
            <person name="Nordberg H.P."/>
            <person name="Cantor M.N."/>
            <person name="Hua S.X."/>
        </authorList>
    </citation>
    <scope>NUCLEOTIDE SEQUENCE [LARGE SCALE GENOMIC DNA]</scope>
    <source>
        <strain evidence="1 2">UH-Slu-Lm8-n1</strain>
    </source>
</reference>
<evidence type="ECO:0000313" key="1">
    <source>
        <dbReference type="EMBL" id="KIK43058.1"/>
    </source>
</evidence>
<protein>
    <submittedName>
        <fullName evidence="1">Uncharacterized protein</fullName>
    </submittedName>
</protein>
<sequence>MFISASCPVRRPLRRRRRHAAVAFQFASQITLRTVCKRSYFVTAACCYTLGRGVLSSKLDGIIHDLDVYGCCVI</sequence>
<organism evidence="1 2">
    <name type="scientific">Suillus luteus UH-Slu-Lm8-n1</name>
    <dbReference type="NCBI Taxonomy" id="930992"/>
    <lineage>
        <taxon>Eukaryota</taxon>
        <taxon>Fungi</taxon>
        <taxon>Dikarya</taxon>
        <taxon>Basidiomycota</taxon>
        <taxon>Agaricomycotina</taxon>
        <taxon>Agaricomycetes</taxon>
        <taxon>Agaricomycetidae</taxon>
        <taxon>Boletales</taxon>
        <taxon>Suillineae</taxon>
        <taxon>Suillaceae</taxon>
        <taxon>Suillus</taxon>
    </lineage>
</organism>
<reference evidence="2" key="2">
    <citation type="submission" date="2015-01" db="EMBL/GenBank/DDBJ databases">
        <title>Evolutionary Origins and Diversification of the Mycorrhizal Mutualists.</title>
        <authorList>
            <consortium name="DOE Joint Genome Institute"/>
            <consortium name="Mycorrhizal Genomics Consortium"/>
            <person name="Kohler A."/>
            <person name="Kuo A."/>
            <person name="Nagy L.G."/>
            <person name="Floudas D."/>
            <person name="Copeland A."/>
            <person name="Barry K.W."/>
            <person name="Cichocki N."/>
            <person name="Veneault-Fourrey C."/>
            <person name="LaButti K."/>
            <person name="Lindquist E.A."/>
            <person name="Lipzen A."/>
            <person name="Lundell T."/>
            <person name="Morin E."/>
            <person name="Murat C."/>
            <person name="Riley R."/>
            <person name="Ohm R."/>
            <person name="Sun H."/>
            <person name="Tunlid A."/>
            <person name="Henrissat B."/>
            <person name="Grigoriev I.V."/>
            <person name="Hibbett D.S."/>
            <person name="Martin F."/>
        </authorList>
    </citation>
    <scope>NUCLEOTIDE SEQUENCE [LARGE SCALE GENOMIC DNA]</scope>
    <source>
        <strain evidence="2">UH-Slu-Lm8-n1</strain>
    </source>
</reference>
<proteinExistence type="predicted"/>
<dbReference type="EMBL" id="KN835222">
    <property type="protein sequence ID" value="KIK43058.1"/>
    <property type="molecule type" value="Genomic_DNA"/>
</dbReference>
<dbReference type="AlphaFoldDB" id="A0A0D0BIQ2"/>
<dbReference type="OrthoDB" id="10289907at2759"/>
<name>A0A0D0BIQ2_9AGAM</name>
<dbReference type="HOGENOM" id="CLU_2689479_0_0_1"/>
<keyword evidence="2" id="KW-1185">Reference proteome</keyword>
<dbReference type="InParanoid" id="A0A0D0BIQ2"/>
<dbReference type="Proteomes" id="UP000054485">
    <property type="component" value="Unassembled WGS sequence"/>
</dbReference>
<gene>
    <name evidence="1" type="ORF">CY34DRAFT_804222</name>
</gene>
<accession>A0A0D0BIQ2</accession>